<sequence>MQDNFKGTKLSALERRIMDSLKIEERHEQLSNVLPLYRRVTSALIPPLQYSIGFLHPHEDDSKEEGETEGEENKGEKKNPENLSSDEIDVACPLEEESASNSFLNALTTAVFYASAEPLKSYRKGPPKEKEEQVYSVADETDQGVAAETLKEETNEQLQISEDEPKFGSVIDEKDIHDASSVSDSDISSDTSTLSEARRVLTGSGEVPDIDQMTPWEKSVFEKVNLLLNHDQGLFSYSTEEKREEPDFEALPWYIANRLKKTFGLSDNDQFHGRFEAWLVRDVLLSGYIYLTSSSLCYYSLLPGALSEEKDTKDDRKVEEGALGFKLGHYGDSYYNSVHKHLFWAVLTSSNLCLYTSSSEMFFPVKVVDLKTASYCEVLTEPVGTLGQKSEQHDTKLSRSLSDSSLSQLESDASSIADSSDENAESLQGGVWFRIVCDKKSYKFHTRNIFTARHWCNAITKQIFQLKNSNVHREVVLKIPFDKILEFRKNFVLAEADEDIVLDNDTPVTFTAKYNTVIRKKGIDGGQQKNAIPQSGNVSYDFVHFLLFNQGKDVWDAIEKLLAESQKLDVVTESDESTQGYENRGLANVPSIISTLEADLESSMSIIDKIARVNEDVYQLRERERYKFKNGVEEFAKLGKESPEKNNVVSKILSKPMKRKGSSKIFCNSGSSGSTESSLNRILGEDGSGTDFLTDLVMDGHHLQFPRPFSVQTLKSLDLHMSSSTKSRKELEKNYAKLVAKNKEDEDDMDPFLDEQDESSEITNESVYTNETGNTSDIKEGRRGLKQRFKMLYSTSSIAPPRSDLRASSTESLSLKTDQDRESAMKKLRKYFHADPSEELMAIYKVYLRRSIPVYGRLFLGKEKLYFKSLLPGVSTKMILPLKNIAECRKRVGSVVKLAGISIVLHGREVICLEFRSKSARNECERLLSVQSKACQSTPKIERLQQEVELSTALQNSEDSDELLEEIEKKEIEELAYRRVREARVRLLEDRLSTASGIEFPLIIGEDPIFFSEIKSSVSYNFVLLTIGSRGDVQPYIALGKQLIVEGHNVTIATHGEFRDWIVSHGINFKEIAGNPAELMSLMVRHGSMSVGFLKEASLKFRGWVGDLLSTSWKACQGADVLIESPSAMGGLHIAEALGIPYMRAFTMPWSRTRAYPHAFIVPDQKRGGSYNLFTHVMFETVFWKGISGQVNKWRVETLGIPRTNLARMRQTQIPFLYNMSPEIFPPSVDFPDWVKVTGYWFLNEGAGDYKPPDDLVTFLKKARAENQKVVYIGFGSIVVKDAKSLTKAVVDAVLASGVRCVLNKGWSDKLNDEKAEKTKIEVELPEEVFSCGSVPHDWLFKQVDAAVHHGGSGTTGATLRSGLPTIIKPFFGDQFFYASRVEDLGIGLALKKLNAKSLANALKSITTNTEFAMKAQAIAENMKQDTGVMNAVAAIYSELTYAKTLIRSIRLSNEQKRNSDDDLDSSAQLTGSESVDSDL</sequence>
<evidence type="ECO:0000256" key="11">
    <source>
        <dbReference type="ARBA" id="ARBA00023011"/>
    </source>
</evidence>
<comment type="similarity">
    <text evidence="3">Belongs to the glycosyltransferase 28 family.</text>
</comment>
<dbReference type="CDD" id="cd13216">
    <property type="entry name" value="PH-GRAM2_AGT26"/>
    <property type="match status" value="1"/>
</dbReference>
<gene>
    <name evidence="22" type="ORF">A9F13_01g00924</name>
</gene>
<feature type="compositionally biased region" description="Low complexity" evidence="19">
    <location>
        <begin position="179"/>
        <end position="195"/>
    </location>
</feature>
<dbReference type="KEGG" id="clus:A9F13_01g00924"/>
<dbReference type="Gene3D" id="3.40.50.2000">
    <property type="entry name" value="Glycogen Phosphorylase B"/>
    <property type="match status" value="2"/>
</dbReference>
<keyword evidence="10" id="KW-0752">Steroid biosynthesis</keyword>
<keyword evidence="15" id="KW-0753">Steroid metabolism</keyword>
<dbReference type="Pfam" id="PF03033">
    <property type="entry name" value="Glyco_transf_28"/>
    <property type="match status" value="1"/>
</dbReference>
<evidence type="ECO:0000256" key="3">
    <source>
        <dbReference type="ARBA" id="ARBA00006962"/>
    </source>
</evidence>
<dbReference type="EMBL" id="LYUB02000001">
    <property type="protein sequence ID" value="OVF10693.1"/>
    <property type="molecule type" value="Genomic_DNA"/>
</dbReference>
<evidence type="ECO:0000256" key="5">
    <source>
        <dbReference type="ARBA" id="ARBA00017894"/>
    </source>
</evidence>
<evidence type="ECO:0000256" key="19">
    <source>
        <dbReference type="SAM" id="MobiDB-lite"/>
    </source>
</evidence>
<dbReference type="SMART" id="SM00233">
    <property type="entry name" value="PH"/>
    <property type="match status" value="1"/>
</dbReference>
<proteinExistence type="inferred from homology"/>
<evidence type="ECO:0000256" key="8">
    <source>
        <dbReference type="ARBA" id="ARBA00022676"/>
    </source>
</evidence>
<dbReference type="InterPro" id="IPR048065">
    <property type="entry name" value="ATG26_PH_GRAM2"/>
</dbReference>
<dbReference type="Proteomes" id="UP000195602">
    <property type="component" value="Unassembled WGS sequence"/>
</dbReference>
<dbReference type="Pfam" id="PF02893">
    <property type="entry name" value="GRAM"/>
    <property type="match status" value="1"/>
</dbReference>
<evidence type="ECO:0000256" key="12">
    <source>
        <dbReference type="ARBA" id="ARBA00023098"/>
    </source>
</evidence>
<evidence type="ECO:0000256" key="16">
    <source>
        <dbReference type="ARBA" id="ARBA00029843"/>
    </source>
</evidence>
<evidence type="ECO:0000256" key="9">
    <source>
        <dbReference type="ARBA" id="ARBA00022679"/>
    </source>
</evidence>
<dbReference type="GO" id="GO:0005975">
    <property type="term" value="P:carbohydrate metabolic process"/>
    <property type="evidence" value="ECO:0007669"/>
    <property type="project" value="InterPro"/>
</dbReference>
<evidence type="ECO:0000256" key="14">
    <source>
        <dbReference type="ARBA" id="ARBA00023166"/>
    </source>
</evidence>
<organism evidence="22 23">
    <name type="scientific">Clavispora lusitaniae</name>
    <name type="common">Candida lusitaniae</name>
    <dbReference type="NCBI Taxonomy" id="36911"/>
    <lineage>
        <taxon>Eukaryota</taxon>
        <taxon>Fungi</taxon>
        <taxon>Dikarya</taxon>
        <taxon>Ascomycota</taxon>
        <taxon>Saccharomycotina</taxon>
        <taxon>Pichiomycetes</taxon>
        <taxon>Metschnikowiaceae</taxon>
        <taxon>Clavispora</taxon>
    </lineage>
</organism>
<feature type="compositionally biased region" description="Polar residues" evidence="19">
    <location>
        <begin position="806"/>
        <end position="816"/>
    </location>
</feature>
<dbReference type="InterPro" id="IPR002213">
    <property type="entry name" value="UDP_glucos_trans"/>
</dbReference>
<dbReference type="CDD" id="cd03784">
    <property type="entry name" value="GT1_Gtf-like"/>
    <property type="match status" value="1"/>
</dbReference>
<evidence type="ECO:0000256" key="7">
    <source>
        <dbReference type="ARBA" id="ARBA00022516"/>
    </source>
</evidence>
<evidence type="ECO:0000259" key="21">
    <source>
        <dbReference type="SMART" id="SM00568"/>
    </source>
</evidence>
<evidence type="ECO:0000256" key="2">
    <source>
        <dbReference type="ARBA" id="ARBA00004496"/>
    </source>
</evidence>
<evidence type="ECO:0000256" key="15">
    <source>
        <dbReference type="ARBA" id="ARBA00023221"/>
    </source>
</evidence>
<dbReference type="PANTHER" id="PTHR48050">
    <property type="entry name" value="STEROL 3-BETA-GLUCOSYLTRANSFERASE"/>
    <property type="match status" value="1"/>
</dbReference>
<keyword evidence="7" id="KW-0444">Lipid biosynthesis</keyword>
<dbReference type="EC" id="2.4.1.173" evidence="4"/>
<dbReference type="InterPro" id="IPR001849">
    <property type="entry name" value="PH_domain"/>
</dbReference>
<feature type="region of interest" description="Disordered" evidence="19">
    <location>
        <begin position="55"/>
        <end position="85"/>
    </location>
</feature>
<dbReference type="InterPro" id="IPR004182">
    <property type="entry name" value="GRAM"/>
</dbReference>
<dbReference type="InterPro" id="IPR011993">
    <property type="entry name" value="PH-like_dom_sf"/>
</dbReference>
<dbReference type="GO" id="GO:0016126">
    <property type="term" value="P:sterol biosynthetic process"/>
    <property type="evidence" value="ECO:0007669"/>
    <property type="project" value="UniProtKB-KW"/>
</dbReference>
<dbReference type="FunFam" id="3.40.50.2000:FF:000029">
    <property type="entry name" value="Sterol 3-beta-glucosyltransferase"/>
    <property type="match status" value="1"/>
</dbReference>
<comment type="catalytic activity">
    <reaction evidence="17">
        <text>ergosterol + UDP-alpha-D-glucose = ergosteryl 3-beta-D-glucoside + UDP + H(+)</text>
        <dbReference type="Rhea" id="RHEA:61836"/>
        <dbReference type="ChEBI" id="CHEBI:15378"/>
        <dbReference type="ChEBI" id="CHEBI:16933"/>
        <dbReference type="ChEBI" id="CHEBI:52973"/>
        <dbReference type="ChEBI" id="CHEBI:58223"/>
        <dbReference type="ChEBI" id="CHEBI:58885"/>
    </reaction>
    <physiologicalReaction direction="left-to-right" evidence="17">
        <dbReference type="Rhea" id="RHEA:61837"/>
    </physiologicalReaction>
</comment>
<reference evidence="22 23" key="1">
    <citation type="submission" date="2017-04" db="EMBL/GenBank/DDBJ databases">
        <title>Draft genome of the yeast Clavispora lusitaniae type strain CBS 6936.</title>
        <authorList>
            <person name="Durrens P."/>
            <person name="Klopp C."/>
            <person name="Biteau N."/>
            <person name="Fitton-Ouhabi V."/>
            <person name="Dementhon K."/>
            <person name="Accoceberry I."/>
            <person name="Sherman D.J."/>
            <person name="Noel T."/>
        </authorList>
    </citation>
    <scope>NUCLEOTIDE SEQUENCE [LARGE SCALE GENOMIC DNA]</scope>
    <source>
        <strain evidence="22 23">CBS 6936</strain>
    </source>
</reference>
<keyword evidence="13" id="KW-0472">Membrane</keyword>
<protein>
    <recommendedName>
        <fullName evidence="5">Sterol 3-beta-glucosyltransferase</fullName>
        <ecNumber evidence="4">2.4.1.173</ecNumber>
    </recommendedName>
    <alternativeName>
        <fullName evidence="16">Autophagy-related protein 26</fullName>
    </alternativeName>
</protein>
<feature type="compositionally biased region" description="Polar residues" evidence="19">
    <location>
        <begin position="1466"/>
        <end position="1480"/>
    </location>
</feature>
<dbReference type="InterPro" id="IPR004276">
    <property type="entry name" value="GlycoTrans_28_N"/>
</dbReference>
<feature type="domain" description="PH" evidence="20">
    <location>
        <begin position="317"/>
        <end position="466"/>
    </location>
</feature>
<keyword evidence="11" id="KW-0756">Sterol biosynthesis</keyword>
<feature type="region of interest" description="Disordered" evidence="19">
    <location>
        <begin position="178"/>
        <end position="200"/>
    </location>
</feature>
<evidence type="ECO:0000259" key="20">
    <source>
        <dbReference type="SMART" id="SM00233"/>
    </source>
</evidence>
<comment type="subcellular location">
    <subcellularLocation>
        <location evidence="2">Cytoplasm</location>
    </subcellularLocation>
    <subcellularLocation>
        <location evidence="1">Membrane</location>
        <topology evidence="1">Peripheral membrane protein</topology>
    </subcellularLocation>
</comment>
<comment type="caution">
    <text evidence="22">The sequence shown here is derived from an EMBL/GenBank/DDBJ whole genome shotgun (WGS) entry which is preliminary data.</text>
</comment>
<dbReference type="PANTHER" id="PTHR48050:SF25">
    <property type="entry name" value="STEROL 3-BETA-GLUCOSYLTRANSFERASE"/>
    <property type="match status" value="1"/>
</dbReference>
<dbReference type="GO" id="GO:0016906">
    <property type="term" value="F:sterol 3-beta-glucosyltransferase activity"/>
    <property type="evidence" value="ECO:0007669"/>
    <property type="project" value="UniProtKB-EC"/>
</dbReference>
<dbReference type="SMART" id="SM00568">
    <property type="entry name" value="GRAM"/>
    <property type="match status" value="2"/>
</dbReference>
<dbReference type="GO" id="GO:0005737">
    <property type="term" value="C:cytoplasm"/>
    <property type="evidence" value="ECO:0007669"/>
    <property type="project" value="UniProtKB-SubCell"/>
</dbReference>
<evidence type="ECO:0000256" key="17">
    <source>
        <dbReference type="ARBA" id="ARBA00047886"/>
    </source>
</evidence>
<keyword evidence="12" id="KW-0443">Lipid metabolism</keyword>
<keyword evidence="6" id="KW-0963">Cytoplasm</keyword>
<evidence type="ECO:0000256" key="4">
    <source>
        <dbReference type="ARBA" id="ARBA00012650"/>
    </source>
</evidence>
<dbReference type="GO" id="GO:0016020">
    <property type="term" value="C:membrane"/>
    <property type="evidence" value="ECO:0007669"/>
    <property type="project" value="UniProtKB-SubCell"/>
</dbReference>
<feature type="domain" description="GRAM" evidence="21">
    <location>
        <begin position="826"/>
        <end position="892"/>
    </location>
</feature>
<dbReference type="InterPro" id="IPR010610">
    <property type="entry name" value="EryCIII-like_C"/>
</dbReference>
<evidence type="ECO:0000313" key="23">
    <source>
        <dbReference type="Proteomes" id="UP000195602"/>
    </source>
</evidence>
<name>A0AA91Q4S1_CLALS</name>
<dbReference type="SUPFAM" id="SSF50729">
    <property type="entry name" value="PH domain-like"/>
    <property type="match status" value="1"/>
</dbReference>
<feature type="domain" description="GRAM" evidence="21">
    <location>
        <begin position="257"/>
        <end position="380"/>
    </location>
</feature>
<feature type="region of interest" description="Disordered" evidence="19">
    <location>
        <begin position="800"/>
        <end position="819"/>
    </location>
</feature>
<evidence type="ECO:0000256" key="1">
    <source>
        <dbReference type="ARBA" id="ARBA00004170"/>
    </source>
</evidence>
<dbReference type="Gene3D" id="2.30.29.30">
    <property type="entry name" value="Pleckstrin-homology domain (PH domain)/Phosphotyrosine-binding domain (PTB)"/>
    <property type="match status" value="1"/>
</dbReference>
<dbReference type="InterPro" id="IPR050426">
    <property type="entry name" value="Glycosyltransferase_28"/>
</dbReference>
<dbReference type="SUPFAM" id="SSF53756">
    <property type="entry name" value="UDP-Glycosyltransferase/glycogen phosphorylase"/>
    <property type="match status" value="1"/>
</dbReference>
<feature type="compositionally biased region" description="Basic and acidic residues" evidence="19">
    <location>
        <begin position="71"/>
        <end position="80"/>
    </location>
</feature>
<evidence type="ECO:0000256" key="18">
    <source>
        <dbReference type="ARBA" id="ARBA00049453"/>
    </source>
</evidence>
<evidence type="ECO:0000256" key="6">
    <source>
        <dbReference type="ARBA" id="ARBA00022490"/>
    </source>
</evidence>
<dbReference type="Pfam" id="PF06722">
    <property type="entry name" value="EryCIII-like_C"/>
    <property type="match status" value="1"/>
</dbReference>
<evidence type="ECO:0000256" key="13">
    <source>
        <dbReference type="ARBA" id="ARBA00023136"/>
    </source>
</evidence>
<evidence type="ECO:0000256" key="10">
    <source>
        <dbReference type="ARBA" id="ARBA00022955"/>
    </source>
</evidence>
<comment type="catalytic activity">
    <reaction evidence="18">
        <text>a sterol + UDP-alpha-D-glucose = a sterol 3-beta-D-glucoside + UDP + H(+)</text>
        <dbReference type="Rhea" id="RHEA:22724"/>
        <dbReference type="ChEBI" id="CHEBI:15378"/>
        <dbReference type="ChEBI" id="CHEBI:15889"/>
        <dbReference type="ChEBI" id="CHEBI:37424"/>
        <dbReference type="ChEBI" id="CHEBI:58223"/>
        <dbReference type="ChEBI" id="CHEBI:58885"/>
        <dbReference type="EC" id="2.4.1.173"/>
    </reaction>
    <physiologicalReaction direction="left-to-right" evidence="18">
        <dbReference type="Rhea" id="RHEA:22725"/>
    </physiologicalReaction>
</comment>
<evidence type="ECO:0000313" key="22">
    <source>
        <dbReference type="EMBL" id="OVF10693.1"/>
    </source>
</evidence>
<keyword evidence="9" id="KW-0808">Transferase</keyword>
<keyword evidence="14" id="KW-1207">Sterol metabolism</keyword>
<dbReference type="FunFam" id="3.40.50.2000:FF:000009">
    <property type="entry name" value="Sterol 3-beta-glucosyltransferase UGT80A2"/>
    <property type="match status" value="1"/>
</dbReference>
<feature type="region of interest" description="Disordered" evidence="19">
    <location>
        <begin position="1457"/>
        <end position="1480"/>
    </location>
</feature>
<keyword evidence="8" id="KW-0328">Glycosyltransferase</keyword>
<accession>A0AA91Q4S1</accession>